<dbReference type="Proteomes" id="UP001233999">
    <property type="component" value="Unassembled WGS sequence"/>
</dbReference>
<comment type="caution">
    <text evidence="2">The sequence shown here is derived from an EMBL/GenBank/DDBJ whole genome shotgun (WGS) entry which is preliminary data.</text>
</comment>
<gene>
    <name evidence="2" type="ORF">L9F63_013306</name>
</gene>
<name>A0AAD8EMN9_DIPPU</name>
<evidence type="ECO:0000256" key="1">
    <source>
        <dbReference type="SAM" id="MobiDB-lite"/>
    </source>
</evidence>
<reference evidence="2" key="1">
    <citation type="journal article" date="2023" name="IScience">
        <title>Live-bearing cockroach genome reveals convergent evolutionary mechanisms linked to viviparity in insects and beyond.</title>
        <authorList>
            <person name="Fouks B."/>
            <person name="Harrison M.C."/>
            <person name="Mikhailova A.A."/>
            <person name="Marchal E."/>
            <person name="English S."/>
            <person name="Carruthers M."/>
            <person name="Jennings E.C."/>
            <person name="Chiamaka E.L."/>
            <person name="Frigard R.A."/>
            <person name="Pippel M."/>
            <person name="Attardo G.M."/>
            <person name="Benoit J.B."/>
            <person name="Bornberg-Bauer E."/>
            <person name="Tobe S.S."/>
        </authorList>
    </citation>
    <scope>NUCLEOTIDE SEQUENCE</scope>
    <source>
        <strain evidence="2">Stay&amp;Tobe</strain>
    </source>
</reference>
<feature type="non-terminal residue" evidence="2">
    <location>
        <position position="1"/>
    </location>
</feature>
<reference evidence="2" key="2">
    <citation type="submission" date="2023-05" db="EMBL/GenBank/DDBJ databases">
        <authorList>
            <person name="Fouks B."/>
        </authorList>
    </citation>
    <scope>NUCLEOTIDE SEQUENCE</scope>
    <source>
        <strain evidence="2">Stay&amp;Tobe</strain>
        <tissue evidence="2">Testes</tissue>
    </source>
</reference>
<dbReference type="EMBL" id="JASPKZ010002333">
    <property type="protein sequence ID" value="KAJ9595484.1"/>
    <property type="molecule type" value="Genomic_DNA"/>
</dbReference>
<keyword evidence="3" id="KW-1185">Reference proteome</keyword>
<feature type="region of interest" description="Disordered" evidence="1">
    <location>
        <begin position="1"/>
        <end position="31"/>
    </location>
</feature>
<sequence length="110" mass="11873">VSIIRSFSRPAEEPEGIFEEEGASLATKSEASSQRFVQTAAIISPGSRRGSPYTRHQRVTHDGCFELAVKTFNHPAASGVVARNLCLNTTFVEPKQEIQHATKASATTAT</sequence>
<proteinExistence type="predicted"/>
<protein>
    <submittedName>
        <fullName evidence="2">Uncharacterized protein</fullName>
    </submittedName>
</protein>
<evidence type="ECO:0000313" key="2">
    <source>
        <dbReference type="EMBL" id="KAJ9595484.1"/>
    </source>
</evidence>
<dbReference type="AlphaFoldDB" id="A0AAD8EMN9"/>
<feature type="non-terminal residue" evidence="2">
    <location>
        <position position="110"/>
    </location>
</feature>
<evidence type="ECO:0000313" key="3">
    <source>
        <dbReference type="Proteomes" id="UP001233999"/>
    </source>
</evidence>
<feature type="compositionally biased region" description="Acidic residues" evidence="1">
    <location>
        <begin position="13"/>
        <end position="22"/>
    </location>
</feature>
<organism evidence="2 3">
    <name type="scientific">Diploptera punctata</name>
    <name type="common">Pacific beetle cockroach</name>
    <dbReference type="NCBI Taxonomy" id="6984"/>
    <lineage>
        <taxon>Eukaryota</taxon>
        <taxon>Metazoa</taxon>
        <taxon>Ecdysozoa</taxon>
        <taxon>Arthropoda</taxon>
        <taxon>Hexapoda</taxon>
        <taxon>Insecta</taxon>
        <taxon>Pterygota</taxon>
        <taxon>Neoptera</taxon>
        <taxon>Polyneoptera</taxon>
        <taxon>Dictyoptera</taxon>
        <taxon>Blattodea</taxon>
        <taxon>Blaberoidea</taxon>
        <taxon>Blaberidae</taxon>
        <taxon>Diplopterinae</taxon>
        <taxon>Diploptera</taxon>
    </lineage>
</organism>
<accession>A0AAD8EMN9</accession>